<dbReference type="InterPro" id="IPR002737">
    <property type="entry name" value="MEMO1_fam"/>
</dbReference>
<dbReference type="Pfam" id="PF01875">
    <property type="entry name" value="Memo"/>
    <property type="match status" value="1"/>
</dbReference>
<dbReference type="EMBL" id="LNQE01001480">
    <property type="protein sequence ID" value="KUG16809.1"/>
    <property type="molecule type" value="Genomic_DNA"/>
</dbReference>
<organism evidence="2">
    <name type="scientific">hydrocarbon metagenome</name>
    <dbReference type="NCBI Taxonomy" id="938273"/>
    <lineage>
        <taxon>unclassified sequences</taxon>
        <taxon>metagenomes</taxon>
        <taxon>ecological metagenomes</taxon>
    </lineage>
</organism>
<proteinExistence type="inferred from homology"/>
<name>A0A0W8F7G3_9ZZZZ</name>
<dbReference type="PANTHER" id="PTHR11060">
    <property type="entry name" value="PROTEIN MEMO1"/>
    <property type="match status" value="1"/>
</dbReference>
<sequence length="262" mass="28450">MRPPAVAGQFYPGSSAELRRQLDEFMPPVEEMPIVGGVVPHAGYVYSGRIAAMVYSRLPKRETYVILGPNHHGLGSPVALSRDSWRTALGVVTPDLELADLLTGSIIDHDEAAHQHEHSIEVQIPFLQKRFEDFKILAISMGMQDEETAVEVGEEIARAALKLGRKCTVIASSDFTHYEPREVARKVDSQVIEAILNMDIPQIYSRVYRFNASSCGIGPIAATIAASRLLGASSGKLLCYGTSGDVSGDYSQVVGYGAIVFT</sequence>
<evidence type="ECO:0000313" key="2">
    <source>
        <dbReference type="EMBL" id="KUG16809.1"/>
    </source>
</evidence>
<dbReference type="HAMAP" id="MF_00055">
    <property type="entry name" value="MEMO1"/>
    <property type="match status" value="1"/>
</dbReference>
<dbReference type="NCBIfam" id="NF001987">
    <property type="entry name" value="PRK00782.1"/>
    <property type="match status" value="1"/>
</dbReference>
<protein>
    <recommendedName>
        <fullName evidence="3">MEMO1 family protein</fullName>
    </recommendedName>
</protein>
<comment type="caution">
    <text evidence="2">The sequence shown here is derived from an EMBL/GenBank/DDBJ whole genome shotgun (WGS) entry which is preliminary data.</text>
</comment>
<reference evidence="2" key="1">
    <citation type="journal article" date="2015" name="Proc. Natl. Acad. Sci. U.S.A.">
        <title>Networks of energetic and metabolic interactions define dynamics in microbial communities.</title>
        <authorList>
            <person name="Embree M."/>
            <person name="Liu J.K."/>
            <person name="Al-Bassam M.M."/>
            <person name="Zengler K."/>
        </authorList>
    </citation>
    <scope>NUCLEOTIDE SEQUENCE</scope>
</reference>
<dbReference type="CDD" id="cd07361">
    <property type="entry name" value="MEMO_like"/>
    <property type="match status" value="1"/>
</dbReference>
<gene>
    <name evidence="2" type="ORF">ASZ90_013547</name>
</gene>
<dbReference type="SUPFAM" id="SSF53213">
    <property type="entry name" value="LigB-like"/>
    <property type="match status" value="1"/>
</dbReference>
<evidence type="ECO:0000256" key="1">
    <source>
        <dbReference type="ARBA" id="ARBA00006315"/>
    </source>
</evidence>
<comment type="similarity">
    <text evidence="1">Belongs to the MEMO1 family.</text>
</comment>
<dbReference type="PANTHER" id="PTHR11060:SF0">
    <property type="entry name" value="PROTEIN MEMO1"/>
    <property type="match status" value="1"/>
</dbReference>
<accession>A0A0W8F7G3</accession>
<dbReference type="AlphaFoldDB" id="A0A0W8F7G3"/>
<evidence type="ECO:0008006" key="3">
    <source>
        <dbReference type="Google" id="ProtNLM"/>
    </source>
</evidence>
<dbReference type="NCBIfam" id="TIGR04336">
    <property type="entry name" value="AmmeMemoSam_B"/>
    <property type="match status" value="1"/>
</dbReference>
<dbReference type="Gene3D" id="3.40.830.10">
    <property type="entry name" value="LigB-like"/>
    <property type="match status" value="1"/>
</dbReference>